<name>A0A2T0RXE6_9ACTN</name>
<comment type="caution">
    <text evidence="1">The sequence shown here is derived from an EMBL/GenBank/DDBJ whole genome shotgun (WGS) entry which is preliminary data.</text>
</comment>
<dbReference type="RefSeq" id="WP_106128909.1">
    <property type="nucleotide sequence ID" value="NZ_PVZG01000012.1"/>
</dbReference>
<organism evidence="1 2">
    <name type="scientific">Pseudosporangium ferrugineum</name>
    <dbReference type="NCBI Taxonomy" id="439699"/>
    <lineage>
        <taxon>Bacteria</taxon>
        <taxon>Bacillati</taxon>
        <taxon>Actinomycetota</taxon>
        <taxon>Actinomycetes</taxon>
        <taxon>Micromonosporales</taxon>
        <taxon>Micromonosporaceae</taxon>
        <taxon>Pseudosporangium</taxon>
    </lineage>
</organism>
<evidence type="ECO:0000313" key="1">
    <source>
        <dbReference type="EMBL" id="PRY25713.1"/>
    </source>
</evidence>
<evidence type="ECO:0008006" key="3">
    <source>
        <dbReference type="Google" id="ProtNLM"/>
    </source>
</evidence>
<sequence length="330" mass="35637">MSPDEEPGRIDGIVLDEDGTLLHHGRRVPEEDLGLRLPDLVDVPEDTTDIYVYVHGWQTDREKAFGTAGALLRGLLDGHRRAPGCYPHLDPYVPHVVAVHWPSTSAPLPGGYRRIRDRAHAMTSTGHAAHVIGMLLGYLDAGRARPGGPDVLATAGGQYLHGVAHSFGGRMLGEAVTWAADPPEPPVMGRRWPSRHPFTADSLVVFQMAAPPRAFRDHFTALVDGEAPISGPVVVTMSGHDTALSAWHRRIEGVPGIGAAGAEGAPVVALRPLTEDYRAGDFARLTTVDATWRFRDGPRAAQGAHSDIWHPESYHLLLSIADLGRIDVCL</sequence>
<dbReference type="OrthoDB" id="3374785at2"/>
<proteinExistence type="predicted"/>
<keyword evidence="2" id="KW-1185">Reference proteome</keyword>
<dbReference type="Proteomes" id="UP000239209">
    <property type="component" value="Unassembled WGS sequence"/>
</dbReference>
<protein>
    <recommendedName>
        <fullName evidence="3">Alpha/beta hydrolase family protein DUF900</fullName>
    </recommendedName>
</protein>
<reference evidence="1 2" key="1">
    <citation type="submission" date="2018-03" db="EMBL/GenBank/DDBJ databases">
        <title>Genomic Encyclopedia of Archaeal and Bacterial Type Strains, Phase II (KMG-II): from individual species to whole genera.</title>
        <authorList>
            <person name="Goeker M."/>
        </authorList>
    </citation>
    <scope>NUCLEOTIDE SEQUENCE [LARGE SCALE GENOMIC DNA]</scope>
    <source>
        <strain evidence="1 2">DSM 45348</strain>
    </source>
</reference>
<accession>A0A2T0RXE6</accession>
<dbReference type="AlphaFoldDB" id="A0A2T0RXE6"/>
<gene>
    <name evidence="1" type="ORF">CLV70_11279</name>
</gene>
<evidence type="ECO:0000313" key="2">
    <source>
        <dbReference type="Proteomes" id="UP000239209"/>
    </source>
</evidence>
<dbReference type="EMBL" id="PVZG01000012">
    <property type="protein sequence ID" value="PRY25713.1"/>
    <property type="molecule type" value="Genomic_DNA"/>
</dbReference>